<dbReference type="Gene3D" id="3.30.300.20">
    <property type="match status" value="1"/>
</dbReference>
<organism evidence="1 2">
    <name type="scientific">Candidatus Nitrospira kreftii</name>
    <dbReference type="NCBI Taxonomy" id="2652173"/>
    <lineage>
        <taxon>Bacteria</taxon>
        <taxon>Pseudomonadati</taxon>
        <taxon>Nitrospirota</taxon>
        <taxon>Nitrospiria</taxon>
        <taxon>Nitrospirales</taxon>
        <taxon>Nitrospiraceae</taxon>
        <taxon>Nitrospira</taxon>
    </lineage>
</organism>
<reference evidence="1 2" key="1">
    <citation type="journal article" date="2020" name="ISME J.">
        <title>Enrichment and physiological characterization of a novel comammox Nitrospira indicates ammonium inhibition of complete nitrification.</title>
        <authorList>
            <person name="Sakoula D."/>
            <person name="Koch H."/>
            <person name="Frank J."/>
            <person name="Jetten M.S.M."/>
            <person name="van Kessel M.A.H.J."/>
            <person name="Lucker S."/>
        </authorList>
    </citation>
    <scope>NUCLEOTIDE SEQUENCE [LARGE SCALE GENOMIC DNA]</scope>
    <source>
        <strain evidence="1">Comreactor17</strain>
    </source>
</reference>
<proteinExistence type="predicted"/>
<dbReference type="Pfam" id="PF02566">
    <property type="entry name" value="OsmC"/>
    <property type="match status" value="1"/>
</dbReference>
<dbReference type="Proteomes" id="UP000593737">
    <property type="component" value="Chromosome"/>
</dbReference>
<dbReference type="InterPro" id="IPR052924">
    <property type="entry name" value="OsmC/Ohr_hydroprdx_reductase"/>
</dbReference>
<dbReference type="InterPro" id="IPR036102">
    <property type="entry name" value="OsmC/Ohrsf"/>
</dbReference>
<accession>A0A7S8IYY3</accession>
<evidence type="ECO:0000313" key="1">
    <source>
        <dbReference type="EMBL" id="QPD03723.1"/>
    </source>
</evidence>
<dbReference type="InterPro" id="IPR003718">
    <property type="entry name" value="OsmC/Ohr_fam"/>
</dbReference>
<dbReference type="KEGG" id="nkf:Nkreftii_001497"/>
<name>A0A7S8IYY3_9BACT</name>
<evidence type="ECO:0000313" key="2">
    <source>
        <dbReference type="Proteomes" id="UP000593737"/>
    </source>
</evidence>
<dbReference type="AlphaFoldDB" id="A0A7S8IYY3"/>
<dbReference type="PANTHER" id="PTHR35368">
    <property type="entry name" value="HYDROPEROXIDE REDUCTASE"/>
    <property type="match status" value="1"/>
</dbReference>
<dbReference type="PANTHER" id="PTHR35368:SF1">
    <property type="entry name" value="HYDROPEROXIDE REDUCTASE"/>
    <property type="match status" value="1"/>
</dbReference>
<dbReference type="InterPro" id="IPR015946">
    <property type="entry name" value="KH_dom-like_a/b"/>
</dbReference>
<sequence length="186" mass="20459">MSEATMSGVMNGVDVERLGQTIQAVQKDPGLARSQFRAVNRWISGGHNRSTIKGFYGAGQEDTTRTKPFELDADEPHVLLGKDQGANPVEFVLHALAACLTTSLVYHAAARGIRLESVESQLEGDLDLQGFLGLSDQVRRGYKEIRVKFKVKSDASSEQLKELTKFSPVYDIVSNPVPVSIQIERK</sequence>
<dbReference type="SUPFAM" id="SSF82784">
    <property type="entry name" value="OsmC-like"/>
    <property type="match status" value="1"/>
</dbReference>
<protein>
    <submittedName>
        <fullName evidence="1">OsmC family protein</fullName>
    </submittedName>
</protein>
<dbReference type="EMBL" id="CP047423">
    <property type="protein sequence ID" value="QPD03723.1"/>
    <property type="molecule type" value="Genomic_DNA"/>
</dbReference>
<gene>
    <name evidence="1" type="ORF">Nkreftii_001497</name>
</gene>